<dbReference type="Ensembl" id="ENSOTST00005126512.1">
    <property type="protein sequence ID" value="ENSOTSP00005143005.1"/>
    <property type="gene ID" value="ENSOTSG00005010816.2"/>
</dbReference>
<reference evidence="2" key="3">
    <citation type="submission" date="2025-09" db="UniProtKB">
        <authorList>
            <consortium name="Ensembl"/>
        </authorList>
    </citation>
    <scope>IDENTIFICATION</scope>
</reference>
<dbReference type="Gene3D" id="3.30.390.80">
    <property type="entry name" value="DNA repair protein Rad52/59/22"/>
    <property type="match status" value="1"/>
</dbReference>
<protein>
    <recommendedName>
        <fullName evidence="1">DM1 domain-containing protein</fullName>
    </recommendedName>
</protein>
<dbReference type="AlphaFoldDB" id="A0AAZ3RRW5"/>
<dbReference type="InterPro" id="IPR057652">
    <property type="entry name" value="DSRM_RDM1"/>
</dbReference>
<dbReference type="PANTHER" id="PTHR31164">
    <property type="entry name" value="RAD52 MOTIF-CONTAINING PROTEIN 1"/>
    <property type="match status" value="1"/>
</dbReference>
<keyword evidence="3" id="KW-1185">Reference proteome</keyword>
<sequence>MHRAVKQVSYVETVKLLKERVEMMKLWQWMTSKQPVDVDHQIKDAEILMMKKVDIFAFIVQESIWNIFCNFGPLYLVKVCPNAAGVEPGFYALVKYFSAAQASKAQKATHGRGFFQSSPLKVKLSTKQYPNFLHNSKPLSRSKCQDLANHYLGFNGWSTHIVTLKDISNCDDAGRLSTTTGDPQEITLKYGCIMDVTFPQHGLSCRGVGVAEETVEGTGPDVVLPKRGKLQRWARDKAVVDAFEKVLLLVLGNGKVVVECSVERDDVLQDEDLKGLIKVNDIPWSQFDPDGQEENEDIPWDLSVNM</sequence>
<feature type="domain" description="DM1" evidence="1">
    <location>
        <begin position="139"/>
        <end position="247"/>
    </location>
</feature>
<dbReference type="GO" id="GO:0006310">
    <property type="term" value="P:DNA recombination"/>
    <property type="evidence" value="ECO:0007669"/>
    <property type="project" value="UniProtKB-ARBA"/>
</dbReference>
<proteinExistence type="predicted"/>
<evidence type="ECO:0000259" key="1">
    <source>
        <dbReference type="Pfam" id="PF25517"/>
    </source>
</evidence>
<evidence type="ECO:0000313" key="2">
    <source>
        <dbReference type="Ensembl" id="ENSOTSP00005143005.1"/>
    </source>
</evidence>
<dbReference type="SUPFAM" id="SSF54768">
    <property type="entry name" value="dsRNA-binding domain-like"/>
    <property type="match status" value="1"/>
</dbReference>
<dbReference type="InterPro" id="IPR042525">
    <property type="entry name" value="Rad52_Rad59_Rad22_sf"/>
</dbReference>
<evidence type="ECO:0000313" key="3">
    <source>
        <dbReference type="Proteomes" id="UP000694402"/>
    </source>
</evidence>
<dbReference type="GeneTree" id="ENSGT00390000018397"/>
<dbReference type="Pfam" id="PF25517">
    <property type="entry name" value="DSRM_RDM1"/>
    <property type="match status" value="1"/>
</dbReference>
<dbReference type="PANTHER" id="PTHR31164:SF1">
    <property type="entry name" value="RAD52 MOTIF-CONTAINING PROTEIN 1"/>
    <property type="match status" value="1"/>
</dbReference>
<accession>A0AAZ3RRW5</accession>
<dbReference type="Proteomes" id="UP000694402">
    <property type="component" value="Unassembled WGS sequence"/>
</dbReference>
<dbReference type="InterPro" id="IPR040224">
    <property type="entry name" value="RDM1"/>
</dbReference>
<dbReference type="FunFam" id="3.30.390.80:FF:000002">
    <property type="entry name" value="RAD52 motif containing 1"/>
    <property type="match status" value="1"/>
</dbReference>
<reference evidence="2" key="2">
    <citation type="submission" date="2025-08" db="UniProtKB">
        <authorList>
            <consortium name="Ensembl"/>
        </authorList>
    </citation>
    <scope>IDENTIFICATION</scope>
</reference>
<dbReference type="GO" id="GO:0005730">
    <property type="term" value="C:nucleolus"/>
    <property type="evidence" value="ECO:0007669"/>
    <property type="project" value="TreeGrafter"/>
</dbReference>
<organism evidence="2 3">
    <name type="scientific">Oncorhynchus tshawytscha</name>
    <name type="common">Chinook salmon</name>
    <name type="synonym">Salmo tshawytscha</name>
    <dbReference type="NCBI Taxonomy" id="74940"/>
    <lineage>
        <taxon>Eukaryota</taxon>
        <taxon>Metazoa</taxon>
        <taxon>Chordata</taxon>
        <taxon>Craniata</taxon>
        <taxon>Vertebrata</taxon>
        <taxon>Euteleostomi</taxon>
        <taxon>Actinopterygii</taxon>
        <taxon>Neopterygii</taxon>
        <taxon>Teleostei</taxon>
        <taxon>Protacanthopterygii</taxon>
        <taxon>Salmoniformes</taxon>
        <taxon>Salmonidae</taxon>
        <taxon>Salmoninae</taxon>
        <taxon>Oncorhynchus</taxon>
    </lineage>
</organism>
<gene>
    <name evidence="2" type="primary">GLRX3</name>
</gene>
<reference evidence="3" key="1">
    <citation type="journal article" date="2018" name="PLoS ONE">
        <title>Chinook salmon (Oncorhynchus tshawytscha) genome and transcriptome.</title>
        <authorList>
            <person name="Christensen K.A."/>
            <person name="Leong J.S."/>
            <person name="Sakhrani D."/>
            <person name="Biagi C.A."/>
            <person name="Minkley D.R."/>
            <person name="Withler R.E."/>
            <person name="Rondeau E.B."/>
            <person name="Koop B.F."/>
            <person name="Devlin R.H."/>
        </authorList>
    </citation>
    <scope>NUCLEOTIDE SEQUENCE [LARGE SCALE GENOMIC DNA]</scope>
</reference>
<name>A0AAZ3RRW5_ONCTS</name>
<dbReference type="GO" id="GO:0006302">
    <property type="term" value="P:double-strand break repair"/>
    <property type="evidence" value="ECO:0007669"/>
    <property type="project" value="UniProtKB-ARBA"/>
</dbReference>